<gene>
    <name evidence="1" type="ORF">Vbra_9455</name>
</gene>
<evidence type="ECO:0000313" key="2">
    <source>
        <dbReference type="Proteomes" id="UP000041254"/>
    </source>
</evidence>
<sequence length="114" mass="11931">MLLPSAVLAQSSFGRVARISPASSPVVPGSPDSLPYLYVTGVVEQGRTSLSVQNFGPGSVALTTVDENNDIALSAAIQHDDLLSRQMLFGASNELTFIFKAANGTRGLPPDSQQ</sequence>
<dbReference type="VEuPathDB" id="CryptoDB:Vbra_9455"/>
<dbReference type="Proteomes" id="UP000041254">
    <property type="component" value="Unassembled WGS sequence"/>
</dbReference>
<dbReference type="AlphaFoldDB" id="A0A0G4FVP5"/>
<dbReference type="InParanoid" id="A0A0G4FVP5"/>
<name>A0A0G4FVP5_VITBC</name>
<keyword evidence="2" id="KW-1185">Reference proteome</keyword>
<dbReference type="PhylomeDB" id="A0A0G4FVP5"/>
<accession>A0A0G4FVP5</accession>
<protein>
    <submittedName>
        <fullName evidence="1">Uncharacterized protein</fullName>
    </submittedName>
</protein>
<organism evidence="1 2">
    <name type="scientific">Vitrella brassicaformis (strain CCMP3155)</name>
    <dbReference type="NCBI Taxonomy" id="1169540"/>
    <lineage>
        <taxon>Eukaryota</taxon>
        <taxon>Sar</taxon>
        <taxon>Alveolata</taxon>
        <taxon>Colpodellida</taxon>
        <taxon>Vitrellaceae</taxon>
        <taxon>Vitrella</taxon>
    </lineage>
</organism>
<dbReference type="EMBL" id="CDMY01000509">
    <property type="protein sequence ID" value="CEM18799.1"/>
    <property type="molecule type" value="Genomic_DNA"/>
</dbReference>
<reference evidence="1 2" key="1">
    <citation type="submission" date="2014-11" db="EMBL/GenBank/DDBJ databases">
        <authorList>
            <person name="Zhu J."/>
            <person name="Qi W."/>
            <person name="Song R."/>
        </authorList>
    </citation>
    <scope>NUCLEOTIDE SEQUENCE [LARGE SCALE GENOMIC DNA]</scope>
</reference>
<proteinExistence type="predicted"/>
<evidence type="ECO:0000313" key="1">
    <source>
        <dbReference type="EMBL" id="CEM18799.1"/>
    </source>
</evidence>